<organism evidence="2 3">
    <name type="scientific">Methylobacterium organophilum</name>
    <dbReference type="NCBI Taxonomy" id="410"/>
    <lineage>
        <taxon>Bacteria</taxon>
        <taxon>Pseudomonadati</taxon>
        <taxon>Pseudomonadota</taxon>
        <taxon>Alphaproteobacteria</taxon>
        <taxon>Hyphomicrobiales</taxon>
        <taxon>Methylobacteriaceae</taxon>
        <taxon>Methylobacterium</taxon>
    </lineage>
</organism>
<keyword evidence="1" id="KW-0732">Signal</keyword>
<feature type="chain" id="PRO_5046187094" evidence="1">
    <location>
        <begin position="21"/>
        <end position="103"/>
    </location>
</feature>
<protein>
    <submittedName>
        <fullName evidence="2">Uncharacterized protein</fullName>
    </submittedName>
</protein>
<evidence type="ECO:0000313" key="3">
    <source>
        <dbReference type="Proteomes" id="UP001055156"/>
    </source>
</evidence>
<comment type="caution">
    <text evidence="2">The sequence shown here is derived from an EMBL/GenBank/DDBJ whole genome shotgun (WGS) entry which is preliminary data.</text>
</comment>
<sequence>MRRPPALLLLLTLWSAPALAEPLSAGGPPDCGGDAFSSAQVVENRPARKGPLTAMPQTLCADLAPQQPPVPVEIYAYPGLPGEIGSGPANAPYGAGPPGDRRY</sequence>
<gene>
    <name evidence="2" type="ORF">LKMONMHP_1995</name>
</gene>
<dbReference type="RefSeq" id="WP_238311000.1">
    <property type="nucleotide sequence ID" value="NZ_BPQV01000005.1"/>
</dbReference>
<proteinExistence type="predicted"/>
<name>A0ABQ4T955_METOR</name>
<reference evidence="2" key="2">
    <citation type="submission" date="2021-08" db="EMBL/GenBank/DDBJ databases">
        <authorList>
            <person name="Tani A."/>
            <person name="Ola A."/>
            <person name="Ogura Y."/>
            <person name="Katsura K."/>
            <person name="Hayashi T."/>
        </authorList>
    </citation>
    <scope>NUCLEOTIDE SEQUENCE</scope>
    <source>
        <strain evidence="2">NBRC 15689</strain>
    </source>
</reference>
<feature type="signal peptide" evidence="1">
    <location>
        <begin position="1"/>
        <end position="20"/>
    </location>
</feature>
<evidence type="ECO:0000256" key="1">
    <source>
        <dbReference type="SAM" id="SignalP"/>
    </source>
</evidence>
<evidence type="ECO:0000313" key="2">
    <source>
        <dbReference type="EMBL" id="GJE27139.1"/>
    </source>
</evidence>
<reference evidence="2" key="1">
    <citation type="journal article" date="2021" name="Front. Microbiol.">
        <title>Comprehensive Comparative Genomics and Phenotyping of Methylobacterium Species.</title>
        <authorList>
            <person name="Alessa O."/>
            <person name="Ogura Y."/>
            <person name="Fujitani Y."/>
            <person name="Takami H."/>
            <person name="Hayashi T."/>
            <person name="Sahin N."/>
            <person name="Tani A."/>
        </authorList>
    </citation>
    <scope>NUCLEOTIDE SEQUENCE</scope>
    <source>
        <strain evidence="2">NBRC 15689</strain>
    </source>
</reference>
<dbReference type="EMBL" id="BPQV01000005">
    <property type="protein sequence ID" value="GJE27139.1"/>
    <property type="molecule type" value="Genomic_DNA"/>
</dbReference>
<dbReference type="Proteomes" id="UP001055156">
    <property type="component" value="Unassembled WGS sequence"/>
</dbReference>
<keyword evidence="3" id="KW-1185">Reference proteome</keyword>
<accession>A0ABQ4T955</accession>